<dbReference type="EMBL" id="FOGW01000004">
    <property type="protein sequence ID" value="SER47182.1"/>
    <property type="molecule type" value="Genomic_DNA"/>
</dbReference>
<feature type="domain" description="Cell envelope-related transcriptional attenuator" evidence="4">
    <location>
        <begin position="130"/>
        <end position="288"/>
    </location>
</feature>
<evidence type="ECO:0000256" key="2">
    <source>
        <dbReference type="SAM" id="MobiDB-lite"/>
    </source>
</evidence>
<keyword evidence="3" id="KW-1133">Transmembrane helix</keyword>
<keyword evidence="6" id="KW-1185">Reference proteome</keyword>
<feature type="compositionally biased region" description="Basic and acidic residues" evidence="2">
    <location>
        <begin position="1"/>
        <end position="12"/>
    </location>
</feature>
<keyword evidence="3" id="KW-0812">Transmembrane</keyword>
<keyword evidence="3" id="KW-0472">Membrane</keyword>
<feature type="compositionally biased region" description="Basic residues" evidence="2">
    <location>
        <begin position="13"/>
        <end position="36"/>
    </location>
</feature>
<feature type="region of interest" description="Disordered" evidence="2">
    <location>
        <begin position="1"/>
        <end position="36"/>
    </location>
</feature>
<evidence type="ECO:0000259" key="4">
    <source>
        <dbReference type="Pfam" id="PF03816"/>
    </source>
</evidence>
<dbReference type="RefSeq" id="WP_022749304.1">
    <property type="nucleotide sequence ID" value="NZ_FOGW01000004.1"/>
</dbReference>
<name>A0A1H9PG40_9FIRM</name>
<comment type="similarity">
    <text evidence="1">Belongs to the LytR/CpsA/Psr (LCP) family.</text>
</comment>
<proteinExistence type="inferred from homology"/>
<reference evidence="6" key="1">
    <citation type="submission" date="2016-10" db="EMBL/GenBank/DDBJ databases">
        <authorList>
            <person name="Varghese N."/>
            <person name="Submissions S."/>
        </authorList>
    </citation>
    <scope>NUCLEOTIDE SEQUENCE [LARGE SCALE GENOMIC DNA]</scope>
    <source>
        <strain evidence="6">S1b</strain>
    </source>
</reference>
<dbReference type="InterPro" id="IPR004474">
    <property type="entry name" value="LytR_CpsA_psr"/>
</dbReference>
<dbReference type="AlphaFoldDB" id="A0A1H9PG40"/>
<dbReference type="PANTHER" id="PTHR33392:SF6">
    <property type="entry name" value="POLYISOPRENYL-TEICHOIC ACID--PEPTIDOGLYCAN TEICHOIC ACID TRANSFERASE TAGU"/>
    <property type="match status" value="1"/>
</dbReference>
<dbReference type="Proteomes" id="UP000182471">
    <property type="component" value="Unassembled WGS sequence"/>
</dbReference>
<organism evidence="5 6">
    <name type="scientific">Lachnobacterium bovis</name>
    <dbReference type="NCBI Taxonomy" id="140626"/>
    <lineage>
        <taxon>Bacteria</taxon>
        <taxon>Bacillati</taxon>
        <taxon>Bacillota</taxon>
        <taxon>Clostridia</taxon>
        <taxon>Lachnospirales</taxon>
        <taxon>Lachnospiraceae</taxon>
        <taxon>Lachnobacterium</taxon>
    </lineage>
</organism>
<evidence type="ECO:0000313" key="5">
    <source>
        <dbReference type="EMBL" id="SER47182.1"/>
    </source>
</evidence>
<dbReference type="InterPro" id="IPR050922">
    <property type="entry name" value="LytR/CpsA/Psr_CW_biosynth"/>
</dbReference>
<evidence type="ECO:0000256" key="3">
    <source>
        <dbReference type="SAM" id="Phobius"/>
    </source>
</evidence>
<evidence type="ECO:0000256" key="1">
    <source>
        <dbReference type="ARBA" id="ARBA00006068"/>
    </source>
</evidence>
<dbReference type="PANTHER" id="PTHR33392">
    <property type="entry name" value="POLYISOPRENYL-TEICHOIC ACID--PEPTIDOGLYCAN TEICHOIC ACID TRANSFERASE TAGU"/>
    <property type="match status" value="1"/>
</dbReference>
<accession>A0A1H9PG40</accession>
<protein>
    <submittedName>
        <fullName evidence="5">Transcriptional attenuator, LytR family</fullName>
    </submittedName>
</protein>
<dbReference type="Pfam" id="PF03816">
    <property type="entry name" value="LytR_cpsA_psr"/>
    <property type="match status" value="1"/>
</dbReference>
<dbReference type="Gene3D" id="3.40.630.190">
    <property type="entry name" value="LCP protein"/>
    <property type="match status" value="1"/>
</dbReference>
<dbReference type="NCBIfam" id="TIGR00350">
    <property type="entry name" value="lytR_cpsA_psr"/>
    <property type="match status" value="1"/>
</dbReference>
<gene>
    <name evidence="5" type="ORF">SAMN02910429_00250</name>
</gene>
<dbReference type="OrthoDB" id="3172933at2"/>
<sequence length="372" mass="41543">MSRSYKSSDDYHRRHSSSHPRHHSHHGSSHRHHRKKNKKLKILVAVLAVCLLLAGIGTATVAFMISNGKQKLIAKSQNASNGKNNIEDVVKYNGEKYKLKDNVINILFMGIDSEGDIAAKSKVPGEFGQADVICVVSIDTDKKVVNNINIPRDTITDILTRTKSGKVSDIIKGQVCLQYAYGDGKEKSCNDMLNSVSKILYDIPINNYAAVNFEAIPIINDGMGGVNVTMSEDYTYIDSAYKKGATIVMTGIKAEKFLRYRDTNVTGSNMQRINRQKDYVRGLMATVQQHFKENPTSVIGILNALRNNMVTNISASEVSYLGSIFATGDYKVEEYKVLPGIYQGPTTTKFDEFIPDKDKSYEMLLDIFYEKK</sequence>
<feature type="transmembrane region" description="Helical" evidence="3">
    <location>
        <begin position="42"/>
        <end position="65"/>
    </location>
</feature>
<evidence type="ECO:0000313" key="6">
    <source>
        <dbReference type="Proteomes" id="UP000182471"/>
    </source>
</evidence>